<evidence type="ECO:0000313" key="10">
    <source>
        <dbReference type="Proteomes" id="UP000314987"/>
    </source>
</evidence>
<dbReference type="PANTHER" id="PTHR11738">
    <property type="entry name" value="MHC CLASS I NK CELL RECEPTOR"/>
    <property type="match status" value="1"/>
</dbReference>
<dbReference type="InterPro" id="IPR007110">
    <property type="entry name" value="Ig-like_dom"/>
</dbReference>
<dbReference type="InterPro" id="IPR036179">
    <property type="entry name" value="Ig-like_dom_sf"/>
</dbReference>
<dbReference type="OMA" id="CIRCINY"/>
<dbReference type="GO" id="GO:0005886">
    <property type="term" value="C:plasma membrane"/>
    <property type="evidence" value="ECO:0007669"/>
    <property type="project" value="TreeGrafter"/>
</dbReference>
<dbReference type="FunFam" id="2.60.40.10:FF:000049">
    <property type="entry name" value="Leukocyte immunoglobulin-like receptor subfamily B member 1"/>
    <property type="match status" value="1"/>
</dbReference>
<dbReference type="PROSITE" id="PS50835">
    <property type="entry name" value="IG_LIKE"/>
    <property type="match status" value="2"/>
</dbReference>
<evidence type="ECO:0000259" key="8">
    <source>
        <dbReference type="PROSITE" id="PS50835"/>
    </source>
</evidence>
<name>A0A4X2LWJ8_VOMUR</name>
<dbReference type="Ensembl" id="ENSVURT00010029465.1">
    <property type="protein sequence ID" value="ENSVURP00010025875.1"/>
    <property type="gene ID" value="ENSVURG00010019824.1"/>
</dbReference>
<dbReference type="Proteomes" id="UP000314987">
    <property type="component" value="Unassembled WGS sequence"/>
</dbReference>
<evidence type="ECO:0000256" key="2">
    <source>
        <dbReference type="ARBA" id="ARBA00022737"/>
    </source>
</evidence>
<accession>A0A4X2LWJ8</accession>
<dbReference type="InterPro" id="IPR013783">
    <property type="entry name" value="Ig-like_fold"/>
</dbReference>
<dbReference type="SMART" id="SM00409">
    <property type="entry name" value="IG"/>
    <property type="match status" value="2"/>
</dbReference>
<keyword evidence="5" id="KW-0393">Immunoglobulin domain</keyword>
<keyword evidence="7" id="KW-1133">Transmembrane helix</keyword>
<keyword evidence="2" id="KW-0677">Repeat</keyword>
<keyword evidence="1" id="KW-0732">Signal</keyword>
<evidence type="ECO:0000256" key="5">
    <source>
        <dbReference type="ARBA" id="ARBA00023319"/>
    </source>
</evidence>
<feature type="domain" description="Ig-like" evidence="8">
    <location>
        <begin position="44"/>
        <end position="115"/>
    </location>
</feature>
<keyword evidence="4" id="KW-0325">Glycoprotein</keyword>
<dbReference type="PANTHER" id="PTHR11738:SF157">
    <property type="entry name" value="T-CELL-INTERACTING, ACTIVATING RECEPTOR ON MYELOID CELLS PROTEIN 1"/>
    <property type="match status" value="1"/>
</dbReference>
<dbReference type="InterPro" id="IPR003599">
    <property type="entry name" value="Ig_sub"/>
</dbReference>
<evidence type="ECO:0000256" key="4">
    <source>
        <dbReference type="ARBA" id="ARBA00023180"/>
    </source>
</evidence>
<dbReference type="STRING" id="29139.ENSVURP00010025875"/>
<dbReference type="GeneTree" id="ENSGT01150000286974"/>
<protein>
    <recommendedName>
        <fullName evidence="8">Ig-like domain-containing protein</fullName>
    </recommendedName>
</protein>
<keyword evidence="3" id="KW-1015">Disulfide bond</keyword>
<feature type="region of interest" description="Disordered" evidence="6">
    <location>
        <begin position="1"/>
        <end position="22"/>
    </location>
</feature>
<keyword evidence="7" id="KW-0812">Transmembrane</keyword>
<feature type="domain" description="Ig-like" evidence="8">
    <location>
        <begin position="142"/>
        <end position="212"/>
    </location>
</feature>
<dbReference type="Gene3D" id="2.60.40.10">
    <property type="entry name" value="Immunoglobulins"/>
    <property type="match status" value="2"/>
</dbReference>
<reference evidence="9" key="3">
    <citation type="submission" date="2025-09" db="UniProtKB">
        <authorList>
            <consortium name="Ensembl"/>
        </authorList>
    </citation>
    <scope>IDENTIFICATION</scope>
</reference>
<dbReference type="FunFam" id="2.60.40.10:FF:000033">
    <property type="entry name" value="Killer cell immunoglobulin-like receptor"/>
    <property type="match status" value="1"/>
</dbReference>
<dbReference type="SUPFAM" id="SSF48726">
    <property type="entry name" value="Immunoglobulin"/>
    <property type="match status" value="2"/>
</dbReference>
<evidence type="ECO:0000256" key="3">
    <source>
        <dbReference type="ARBA" id="ARBA00023157"/>
    </source>
</evidence>
<sequence>MTEAQMEPVTGPRSHSNAEAEHTLTKASSFPAHVLPLTGSLPKPSLSALPGLVVEPGMHVTLQCRQPHRSSLWRVTFTLLKLGTPQPVQSQSPAGTLADFPLLSVRAQDAGNYSCVYYTRMVPYQVSQPSEVLELWVTDALPKPSLSAWPGPEVASGASVTLRCWGPLRGSRFALYKEGDDKTLPGTDPTQDGALFILTHVTLKDSGNYSCRYQLNTNGSFWTQHSDPLQLIVRDSQPSNTLLIVLSCVSSLLLLLLFCLLLLALLCQGSICRGECGKDRMKPLRD</sequence>
<dbReference type="GO" id="GO:0002764">
    <property type="term" value="P:immune response-regulating signaling pathway"/>
    <property type="evidence" value="ECO:0007669"/>
    <property type="project" value="TreeGrafter"/>
</dbReference>
<proteinExistence type="predicted"/>
<feature type="transmembrane region" description="Helical" evidence="7">
    <location>
        <begin position="242"/>
        <end position="266"/>
    </location>
</feature>
<evidence type="ECO:0000313" key="9">
    <source>
        <dbReference type="Ensembl" id="ENSVURP00010025875.1"/>
    </source>
</evidence>
<evidence type="ECO:0000256" key="6">
    <source>
        <dbReference type="SAM" id="MobiDB-lite"/>
    </source>
</evidence>
<dbReference type="InterPro" id="IPR050412">
    <property type="entry name" value="Ig-like_Receptors_ImmuneReg"/>
</dbReference>
<dbReference type="Pfam" id="PF13895">
    <property type="entry name" value="Ig_2"/>
    <property type="match status" value="1"/>
</dbReference>
<evidence type="ECO:0000256" key="7">
    <source>
        <dbReference type="SAM" id="Phobius"/>
    </source>
</evidence>
<evidence type="ECO:0000256" key="1">
    <source>
        <dbReference type="ARBA" id="ARBA00022729"/>
    </source>
</evidence>
<dbReference type="AlphaFoldDB" id="A0A4X2LWJ8"/>
<reference evidence="10" key="1">
    <citation type="submission" date="2018-12" db="EMBL/GenBank/DDBJ databases">
        <authorList>
            <person name="Yazar S."/>
        </authorList>
    </citation>
    <scope>NUCLEOTIDE SEQUENCE [LARGE SCALE GENOMIC DNA]</scope>
</reference>
<reference evidence="9" key="2">
    <citation type="submission" date="2025-08" db="UniProtKB">
        <authorList>
            <consortium name="Ensembl"/>
        </authorList>
    </citation>
    <scope>IDENTIFICATION</scope>
</reference>
<organism evidence="9 10">
    <name type="scientific">Vombatus ursinus</name>
    <name type="common">Common wombat</name>
    <dbReference type="NCBI Taxonomy" id="29139"/>
    <lineage>
        <taxon>Eukaryota</taxon>
        <taxon>Metazoa</taxon>
        <taxon>Chordata</taxon>
        <taxon>Craniata</taxon>
        <taxon>Vertebrata</taxon>
        <taxon>Euteleostomi</taxon>
        <taxon>Mammalia</taxon>
        <taxon>Metatheria</taxon>
        <taxon>Diprotodontia</taxon>
        <taxon>Vombatidae</taxon>
        <taxon>Vombatus</taxon>
    </lineage>
</organism>
<keyword evidence="10" id="KW-1185">Reference proteome</keyword>
<keyword evidence="7" id="KW-0472">Membrane</keyword>